<organism evidence="1 2">
    <name type="scientific">Paenibacillus sabuli</name>
    <dbReference type="NCBI Taxonomy" id="2772509"/>
    <lineage>
        <taxon>Bacteria</taxon>
        <taxon>Bacillati</taxon>
        <taxon>Bacillota</taxon>
        <taxon>Bacilli</taxon>
        <taxon>Bacillales</taxon>
        <taxon>Paenibacillaceae</taxon>
        <taxon>Paenibacillus</taxon>
    </lineage>
</organism>
<comment type="caution">
    <text evidence="1">The sequence shown here is derived from an EMBL/GenBank/DDBJ whole genome shotgun (WGS) entry which is preliminary data.</text>
</comment>
<dbReference type="EMBL" id="JACXIZ010000013">
    <property type="protein sequence ID" value="MBD2845054.1"/>
    <property type="molecule type" value="Genomic_DNA"/>
</dbReference>
<accession>A0A927GQZ3</accession>
<protein>
    <submittedName>
        <fullName evidence="1">Uncharacterized protein</fullName>
    </submittedName>
</protein>
<keyword evidence="2" id="KW-1185">Reference proteome</keyword>
<dbReference type="RefSeq" id="WP_190916269.1">
    <property type="nucleotide sequence ID" value="NZ_JACXIZ010000013.1"/>
</dbReference>
<proteinExistence type="predicted"/>
<gene>
    <name evidence="1" type="ORF">IDH44_07615</name>
</gene>
<name>A0A927GQZ3_9BACL</name>
<evidence type="ECO:0000313" key="2">
    <source>
        <dbReference type="Proteomes" id="UP000621560"/>
    </source>
</evidence>
<dbReference type="AlphaFoldDB" id="A0A927GQZ3"/>
<dbReference type="Proteomes" id="UP000621560">
    <property type="component" value="Unassembled WGS sequence"/>
</dbReference>
<evidence type="ECO:0000313" key="1">
    <source>
        <dbReference type="EMBL" id="MBD2845054.1"/>
    </source>
</evidence>
<reference evidence="1" key="1">
    <citation type="submission" date="2020-09" db="EMBL/GenBank/DDBJ databases">
        <title>A novel bacterium of genus Paenibacillus, isolated from South China Sea.</title>
        <authorList>
            <person name="Huang H."/>
            <person name="Mo K."/>
            <person name="Hu Y."/>
        </authorList>
    </citation>
    <scope>NUCLEOTIDE SEQUENCE</scope>
    <source>
        <strain evidence="1">IB182496</strain>
    </source>
</reference>
<sequence>MIRIGFDLARIKEEYYCKLELDDLTFILTEDDDEGRAELKMRFQTSENCEFIRLLGETDHSLLKYLNNTGCADGIIVESDLSDRSRCNIYIVELKRTVNDQKWTGKVRKQYRGATLRVLSFLSTLGITQVSKIEYITGYVYSSMDQHIDAVKSKRKVAQTSLIGKKTFLGIKDEEVLEWEQDEIRLFQGNFKHRKVQLVLNDQDVGTGAVSIENGTFK</sequence>